<evidence type="ECO:0000313" key="1">
    <source>
        <dbReference type="EMBL" id="CVK17177.1"/>
    </source>
</evidence>
<evidence type="ECO:0000313" key="2">
    <source>
        <dbReference type="Proteomes" id="UP000182761"/>
    </source>
</evidence>
<name>A0A0X3ASX3_9FLAO</name>
<dbReference type="Proteomes" id="UP000182761">
    <property type="component" value="Unassembled WGS sequence"/>
</dbReference>
<feature type="non-terminal residue" evidence="1">
    <location>
        <position position="1"/>
    </location>
</feature>
<dbReference type="EMBL" id="FCOR01000019">
    <property type="protein sequence ID" value="CVK17177.1"/>
    <property type="molecule type" value="Genomic_DNA"/>
</dbReference>
<sequence length="262" mass="29372">ESVWLSVDPLFEKTMTLYQYTYQNPLKYTDPTGMKGEDWVQQGSRIIWDEEVTSKNNTKPGQIYIGKNDGDVLDYLGANNQQDFQRTKYGSISSEEDGNVVTEWTRLSLNGRISISLNQQINLDKNKEITGLRIQAFVENINSSNGNITPVAGGTATLDYAYMNGETKTLMPTVNSIPSGREAIFSIPLSKALEYKDYQKTLSMNINLYHERDNMYTPVIIHPIILIPVSLRIDSGKGGGLFGTNRGLPLNKNTNAKKAIKY</sequence>
<proteinExistence type="predicted"/>
<accession>A0A0X3ASX3</accession>
<organism evidence="1 2">
    <name type="scientific">Apibacter mensalis</name>
    <dbReference type="NCBI Taxonomy" id="1586267"/>
    <lineage>
        <taxon>Bacteria</taxon>
        <taxon>Pseudomonadati</taxon>
        <taxon>Bacteroidota</taxon>
        <taxon>Flavobacteriia</taxon>
        <taxon>Flavobacteriales</taxon>
        <taxon>Weeksellaceae</taxon>
        <taxon>Apibacter</taxon>
    </lineage>
</organism>
<dbReference type="AlphaFoldDB" id="A0A0X3ASX3"/>
<gene>
    <name evidence="1" type="ORF">Ga0061079_1194</name>
</gene>
<reference evidence="1 2" key="1">
    <citation type="submission" date="2016-01" db="EMBL/GenBank/DDBJ databases">
        <authorList>
            <person name="McClelland M."/>
            <person name="Jain A."/>
            <person name="Saraogi P."/>
            <person name="Mendelson R."/>
            <person name="Westerman R."/>
            <person name="SanMiguel P."/>
            <person name="Csonka L."/>
        </authorList>
    </citation>
    <scope>NUCLEOTIDE SEQUENCE [LARGE SCALE GENOMIC DNA]</scope>
    <source>
        <strain evidence="1 2">R-53146</strain>
    </source>
</reference>
<evidence type="ECO:0008006" key="3">
    <source>
        <dbReference type="Google" id="ProtNLM"/>
    </source>
</evidence>
<keyword evidence="2" id="KW-1185">Reference proteome</keyword>
<protein>
    <recommendedName>
        <fullName evidence="3">RHS repeat-associated core domain-containing protein</fullName>
    </recommendedName>
</protein>
<dbReference type="Gene3D" id="2.180.10.10">
    <property type="entry name" value="RHS repeat-associated core"/>
    <property type="match status" value="1"/>
</dbReference>